<sequence length="301" mass="33791">MNNNATPELPVSQLASWRDYIALCKPKVVLMILITAMVGMYLASAQNFDLKLIVIATIAIGFAASAAAVINHVVDVNIDAKMQRTQWRPLVKQRISNKQALFFAASLVSSSMFLLLNYINLLTALLTLIGFIGYALIYTCFLKHKTPQNIVYGGFAGAIPPLLGWTSITNSIALEPLLLTLIIFLWTPAHFWPLAIDRLEDYRRANVPMLPVIKGVNHTKTCIVIYTLATIIASLLPYFFHYSGELYLSLAVPLGLWFSYYAIQFKVAVDNQLALKTFYVSIYYLIALFIALLLDRLVVYW</sequence>
<dbReference type="GO" id="GO:0016740">
    <property type="term" value="F:transferase activity"/>
    <property type="evidence" value="ECO:0007669"/>
    <property type="project" value="UniProtKB-KW"/>
</dbReference>
<evidence type="ECO:0000256" key="7">
    <source>
        <dbReference type="ARBA" id="ARBA00022989"/>
    </source>
</evidence>
<evidence type="ECO:0000256" key="13">
    <source>
        <dbReference type="ARBA" id="ARBA00047690"/>
    </source>
</evidence>
<dbReference type="Pfam" id="PF01040">
    <property type="entry name" value="UbiA"/>
    <property type="match status" value="1"/>
</dbReference>
<evidence type="ECO:0000256" key="6">
    <source>
        <dbReference type="ARBA" id="ARBA00022692"/>
    </source>
</evidence>
<dbReference type="Gene3D" id="1.10.357.140">
    <property type="entry name" value="UbiA prenyltransferase"/>
    <property type="match status" value="1"/>
</dbReference>
<dbReference type="HAMAP" id="MF_00154">
    <property type="entry name" value="CyoE_CtaB"/>
    <property type="match status" value="1"/>
</dbReference>
<accession>A0ABQ0MTZ8</accession>
<keyword evidence="7 14" id="KW-1133">Transmembrane helix</keyword>
<dbReference type="CDD" id="cd13957">
    <property type="entry name" value="PT_UbiA_Cox10"/>
    <property type="match status" value="1"/>
</dbReference>
<dbReference type="Proteomes" id="UP000197068">
    <property type="component" value="Unassembled WGS sequence"/>
</dbReference>
<keyword evidence="5 14" id="KW-0808">Transferase</keyword>
<dbReference type="PANTHER" id="PTHR43448:SF7">
    <property type="entry name" value="4-HYDROXYBENZOATE SOLANESYLTRANSFERASE"/>
    <property type="match status" value="1"/>
</dbReference>
<comment type="pathway">
    <text evidence="2 14">Porphyrin-containing compound metabolism; heme O biosynthesis; heme O from protoheme: step 1/1.</text>
</comment>
<keyword evidence="6 14" id="KW-0812">Transmembrane</keyword>
<name>A0ABQ0MTZ8_9GAMM</name>
<comment type="subcellular location">
    <subcellularLocation>
        <location evidence="1 14">Cell membrane</location>
        <topology evidence="1 14">Multi-pass membrane protein</topology>
    </subcellularLocation>
</comment>
<evidence type="ECO:0000256" key="8">
    <source>
        <dbReference type="ARBA" id="ARBA00023133"/>
    </source>
</evidence>
<evidence type="ECO:0000256" key="1">
    <source>
        <dbReference type="ARBA" id="ARBA00004651"/>
    </source>
</evidence>
<evidence type="ECO:0000256" key="3">
    <source>
        <dbReference type="ARBA" id="ARBA00012292"/>
    </source>
</evidence>
<keyword evidence="16" id="KW-1185">Reference proteome</keyword>
<feature type="transmembrane region" description="Helical" evidence="14">
    <location>
        <begin position="95"/>
        <end position="115"/>
    </location>
</feature>
<evidence type="ECO:0000256" key="5">
    <source>
        <dbReference type="ARBA" id="ARBA00022679"/>
    </source>
</evidence>
<feature type="transmembrane region" description="Helical" evidence="14">
    <location>
        <begin position="246"/>
        <end position="263"/>
    </location>
</feature>
<comment type="similarity">
    <text evidence="14">Belongs to the UbiA prenyltransferase family. Protoheme IX farnesyltransferase subfamily.</text>
</comment>
<keyword evidence="8 14" id="KW-0350">Heme biosynthesis</keyword>
<evidence type="ECO:0000313" key="15">
    <source>
        <dbReference type="EMBL" id="GAW95855.1"/>
    </source>
</evidence>
<dbReference type="NCBIfam" id="TIGR01473">
    <property type="entry name" value="cyoE_ctaB"/>
    <property type="match status" value="1"/>
</dbReference>
<gene>
    <name evidence="15" type="primary">cyoE_2</name>
    <name evidence="14" type="synonym">cyoE</name>
    <name evidence="15" type="ORF">MTCD1_01458</name>
</gene>
<comment type="function">
    <text evidence="14">Converts heme B (protoheme IX) to heme O by substitution of the vinyl group on carbon 2 of heme B porphyrin ring with a hydroxyethyl farnesyl side group.</text>
</comment>
<feature type="transmembrane region" description="Helical" evidence="14">
    <location>
        <begin position="223"/>
        <end position="240"/>
    </location>
</feature>
<dbReference type="InterPro" id="IPR000537">
    <property type="entry name" value="UbiA_prenyltransferase"/>
</dbReference>
<evidence type="ECO:0000256" key="2">
    <source>
        <dbReference type="ARBA" id="ARBA00004919"/>
    </source>
</evidence>
<dbReference type="InterPro" id="IPR006369">
    <property type="entry name" value="Protohaem_IX_farnesylTrfase"/>
</dbReference>
<feature type="transmembrane region" description="Helical" evidence="14">
    <location>
        <begin position="149"/>
        <end position="168"/>
    </location>
</feature>
<evidence type="ECO:0000256" key="14">
    <source>
        <dbReference type="HAMAP-Rule" id="MF_00154"/>
    </source>
</evidence>
<dbReference type="NCBIfam" id="NF003349">
    <property type="entry name" value="PRK04375.1-2"/>
    <property type="match status" value="1"/>
</dbReference>
<protein>
    <recommendedName>
        <fullName evidence="11 14">Protoheme IX farnesyltransferase</fullName>
        <ecNumber evidence="3 14">2.5.1.141</ecNumber>
    </recommendedName>
    <alternativeName>
        <fullName evidence="12 14">Heme B farnesyltransferase</fullName>
    </alternativeName>
    <alternativeName>
        <fullName evidence="10 14">Heme O synthase</fullName>
    </alternativeName>
</protein>
<evidence type="ECO:0000313" key="16">
    <source>
        <dbReference type="Proteomes" id="UP000197068"/>
    </source>
</evidence>
<feature type="transmembrane region" description="Helical" evidence="14">
    <location>
        <begin position="52"/>
        <end position="74"/>
    </location>
</feature>
<comment type="caution">
    <text evidence="15">The sequence shown here is derived from an EMBL/GenBank/DDBJ whole genome shotgun (WGS) entry which is preliminary data.</text>
</comment>
<feature type="transmembrane region" description="Helical" evidence="14">
    <location>
        <begin position="275"/>
        <end position="294"/>
    </location>
</feature>
<dbReference type="PANTHER" id="PTHR43448">
    <property type="entry name" value="PROTOHEME IX FARNESYLTRANSFERASE, MITOCHONDRIAL"/>
    <property type="match status" value="1"/>
</dbReference>
<dbReference type="RefSeq" id="WP_057181977.1">
    <property type="nucleotide sequence ID" value="NZ_BDQM01000009.1"/>
</dbReference>
<evidence type="ECO:0000256" key="11">
    <source>
        <dbReference type="ARBA" id="ARBA00040810"/>
    </source>
</evidence>
<comment type="catalytic activity">
    <reaction evidence="13 14">
        <text>heme b + (2E,6E)-farnesyl diphosphate + H2O = Fe(II)-heme o + diphosphate</text>
        <dbReference type="Rhea" id="RHEA:28070"/>
        <dbReference type="ChEBI" id="CHEBI:15377"/>
        <dbReference type="ChEBI" id="CHEBI:33019"/>
        <dbReference type="ChEBI" id="CHEBI:60344"/>
        <dbReference type="ChEBI" id="CHEBI:60530"/>
        <dbReference type="ChEBI" id="CHEBI:175763"/>
        <dbReference type="EC" id="2.5.1.141"/>
    </reaction>
</comment>
<keyword evidence="9 14" id="KW-0472">Membrane</keyword>
<reference evidence="15 16" key="1">
    <citation type="submission" date="2017-06" db="EMBL/GenBank/DDBJ databases">
        <title>Whole Genome Sequences of Colwellia marinimaniae MTCD1.</title>
        <authorList>
            <person name="Kusumoto H."/>
            <person name="Inoue M."/>
            <person name="Tanikawa K."/>
            <person name="Maeji H."/>
            <person name="Cameron J.H."/>
            <person name="Bartlett D.H."/>
        </authorList>
    </citation>
    <scope>NUCLEOTIDE SEQUENCE [LARGE SCALE GENOMIC DNA]</scope>
    <source>
        <strain evidence="15 16">MTCD1</strain>
    </source>
</reference>
<dbReference type="EMBL" id="BDQM01000009">
    <property type="protein sequence ID" value="GAW95855.1"/>
    <property type="molecule type" value="Genomic_DNA"/>
</dbReference>
<feature type="transmembrane region" description="Helical" evidence="14">
    <location>
        <begin position="121"/>
        <end position="142"/>
    </location>
</feature>
<organism evidence="15 16">
    <name type="scientific">Colwellia marinimaniae</name>
    <dbReference type="NCBI Taxonomy" id="1513592"/>
    <lineage>
        <taxon>Bacteria</taxon>
        <taxon>Pseudomonadati</taxon>
        <taxon>Pseudomonadota</taxon>
        <taxon>Gammaproteobacteria</taxon>
        <taxon>Alteromonadales</taxon>
        <taxon>Colwelliaceae</taxon>
        <taxon>Colwellia</taxon>
    </lineage>
</organism>
<comment type="miscellaneous">
    <text evidence="14">Carbon 2 of the heme B porphyrin ring is defined according to the Fischer nomenclature.</text>
</comment>
<evidence type="ECO:0000256" key="10">
    <source>
        <dbReference type="ARBA" id="ARBA00030253"/>
    </source>
</evidence>
<dbReference type="InterPro" id="IPR044878">
    <property type="entry name" value="UbiA_sf"/>
</dbReference>
<evidence type="ECO:0000256" key="9">
    <source>
        <dbReference type="ARBA" id="ARBA00023136"/>
    </source>
</evidence>
<keyword evidence="4 14" id="KW-1003">Cell membrane</keyword>
<evidence type="ECO:0000256" key="12">
    <source>
        <dbReference type="ARBA" id="ARBA00042475"/>
    </source>
</evidence>
<dbReference type="EC" id="2.5.1.141" evidence="3 14"/>
<proteinExistence type="inferred from homology"/>
<feature type="transmembrane region" description="Helical" evidence="14">
    <location>
        <begin position="28"/>
        <end position="46"/>
    </location>
</feature>
<feature type="transmembrane region" description="Helical" evidence="14">
    <location>
        <begin position="174"/>
        <end position="195"/>
    </location>
</feature>
<evidence type="ECO:0000256" key="4">
    <source>
        <dbReference type="ARBA" id="ARBA00022475"/>
    </source>
</evidence>